<dbReference type="Gene3D" id="2.170.130.10">
    <property type="entry name" value="TonB-dependent receptor, plug domain"/>
    <property type="match status" value="1"/>
</dbReference>
<keyword evidence="2 7" id="KW-0813">Transport</keyword>
<keyword evidence="5 7" id="KW-0472">Membrane</keyword>
<dbReference type="InterPro" id="IPR039426">
    <property type="entry name" value="TonB-dep_rcpt-like"/>
</dbReference>
<dbReference type="Proteomes" id="UP000184420">
    <property type="component" value="Unassembled WGS sequence"/>
</dbReference>
<feature type="domain" description="TonB-dependent receptor plug" evidence="9">
    <location>
        <begin position="117"/>
        <end position="246"/>
    </location>
</feature>
<dbReference type="SUPFAM" id="SSF56935">
    <property type="entry name" value="Porins"/>
    <property type="match status" value="1"/>
</dbReference>
<dbReference type="NCBIfam" id="TIGR04056">
    <property type="entry name" value="OMP_RagA_SusC"/>
    <property type="match status" value="1"/>
</dbReference>
<dbReference type="InterPro" id="IPR023996">
    <property type="entry name" value="TonB-dep_OMP_SusC/RagA"/>
</dbReference>
<evidence type="ECO:0000256" key="7">
    <source>
        <dbReference type="PROSITE-ProRule" id="PRU01360"/>
    </source>
</evidence>
<dbReference type="InterPro" id="IPR037066">
    <property type="entry name" value="Plug_dom_sf"/>
</dbReference>
<keyword evidence="11" id="KW-1185">Reference proteome</keyword>
<evidence type="ECO:0000256" key="5">
    <source>
        <dbReference type="ARBA" id="ARBA00023136"/>
    </source>
</evidence>
<evidence type="ECO:0000256" key="2">
    <source>
        <dbReference type="ARBA" id="ARBA00022448"/>
    </source>
</evidence>
<evidence type="ECO:0000256" key="4">
    <source>
        <dbReference type="ARBA" id="ARBA00022692"/>
    </source>
</evidence>
<evidence type="ECO:0000256" key="3">
    <source>
        <dbReference type="ARBA" id="ARBA00022452"/>
    </source>
</evidence>
<evidence type="ECO:0000256" key="8">
    <source>
        <dbReference type="SAM" id="SignalP"/>
    </source>
</evidence>
<dbReference type="InterPro" id="IPR012910">
    <property type="entry name" value="Plug_dom"/>
</dbReference>
<keyword evidence="6 7" id="KW-0998">Cell outer membrane</keyword>
<reference evidence="10 11" key="1">
    <citation type="submission" date="2016-11" db="EMBL/GenBank/DDBJ databases">
        <authorList>
            <person name="Jaros S."/>
            <person name="Januszkiewicz K."/>
            <person name="Wedrychowicz H."/>
        </authorList>
    </citation>
    <scope>NUCLEOTIDE SEQUENCE [LARGE SCALE GENOMIC DNA]</scope>
    <source>
        <strain evidence="10 11">DSM 27406</strain>
    </source>
</reference>
<dbReference type="InterPro" id="IPR008969">
    <property type="entry name" value="CarboxyPept-like_regulatory"/>
</dbReference>
<dbReference type="SUPFAM" id="SSF49464">
    <property type="entry name" value="Carboxypeptidase regulatory domain-like"/>
    <property type="match status" value="1"/>
</dbReference>
<comment type="similarity">
    <text evidence="7">Belongs to the TonB-dependent receptor family.</text>
</comment>
<feature type="signal peptide" evidence="8">
    <location>
        <begin position="1"/>
        <end position="21"/>
    </location>
</feature>
<dbReference type="NCBIfam" id="TIGR04057">
    <property type="entry name" value="SusC_RagA_signa"/>
    <property type="match status" value="1"/>
</dbReference>
<accession>A0A1M7G807</accession>
<evidence type="ECO:0000256" key="6">
    <source>
        <dbReference type="ARBA" id="ARBA00023237"/>
    </source>
</evidence>
<dbReference type="AlphaFoldDB" id="A0A1M7G807"/>
<dbReference type="EMBL" id="FRBL01000006">
    <property type="protein sequence ID" value="SHM12423.1"/>
    <property type="molecule type" value="Genomic_DNA"/>
</dbReference>
<dbReference type="Gene3D" id="2.40.170.20">
    <property type="entry name" value="TonB-dependent receptor, beta-barrel domain"/>
    <property type="match status" value="1"/>
</dbReference>
<sequence length="1094" mass="120845">MKRSLTLLAVLLAVCSQIVSAQDQRNISGVVHDAKGNPLPGVTILQKGTKTGTTTDASGKFTLSVPSGSVLQVSMVGYGKTEVNVTAKPTVDILLQEDAKGLGEVVVTALGIKQSRKSLGYAVSTVKGDELTVAGTTLNPVQALYGKAAGVGVIAGSSGPMGGINIKVRGAASLTEGANNRPLFVVDGVVIRDENTSMATRDYDPLHSVDYGTGINDINPDDIESIDILKGAKATALYGEKGANGVMMITTKSGAHAKGFGVTVSHQRSIEQPVNYIKFQNDFGSGTSIYDTTYKVINGVRTRAFNPSRFSFGPKLDNAAAVYFDGTTRNLSAVPDNFMSLFQNGSSNRTNVAISGSNDKGSMRLSYTNNGYDDILENSWQKQNTFSFNGSMKASKFAQFDVTANLFSVKSNNRRPSIDGLVAWGMNREYDFDQLRPFYVDSTGHRPDLDAAGLPTMVSKMFDFWWNQNQNFNTDQKTHLISSAKVTLNFTNDISMVTLIGIDYTNTDFVKKEKETRIYPKIQGGTYSLKRNNYTIQTYQSHFTYNHDFINNNLHVYALAGGAIQQDNNNSVFASSTGGFRIPGWFSIDNSSSFPSLDAANKARTSTRGSRVVYSVFGSLQFAWKDRYFLEATNRNDWNSTLAPELNHFNYPSLSFTWDFTKDLRIPKLNYGKFRIGWADVGKGTADNYFAFQYYEMGSIVGYNNASIISVQKAMFANQIRPERKREYELGFEAGFFEKSRLQADFSFYTNNVYNQIMPVTLSATTGAEQIRINAGNVKNWGYELMVKGFPVMTNNLTWTLGVTAATQRSKVLKLYPGIKVNPISGNAGFRVVAEEGRPVNDIKMYDYLKDENGNKVVNANGLYQLSNDMKTVGNTQSKVLGGIFSDLRYKSLNFHIGIDYKFGGSIFSYTNYYLTGLGVTENTLAYRDTEHGGLTYYIDKTTNKPVKFDGATAPAQAKDNRLYHDGMILDGVKAVTDANGTVKYEKNDIITSATAYYQTYINDLSTGWGPDRLYKNDYIKLRELALSYDVPRKWLQPLHLQGVKVTAAARNLFYLYKTLPNVDPESTLGSDVYIENSFYPSVRSYSLGLSVSF</sequence>
<keyword evidence="8" id="KW-0732">Signal</keyword>
<dbReference type="InterPro" id="IPR023997">
    <property type="entry name" value="TonB-dep_OMP_SusC/RagA_CS"/>
</dbReference>
<gene>
    <name evidence="10" type="ORF">SAMN05444266_106441</name>
</gene>
<dbReference type="GO" id="GO:0009279">
    <property type="term" value="C:cell outer membrane"/>
    <property type="evidence" value="ECO:0007669"/>
    <property type="project" value="UniProtKB-SubCell"/>
</dbReference>
<protein>
    <submittedName>
        <fullName evidence="10">Iron complex outermembrane recepter protein</fullName>
    </submittedName>
</protein>
<feature type="chain" id="PRO_5012252244" evidence="8">
    <location>
        <begin position="22"/>
        <end position="1094"/>
    </location>
</feature>
<dbReference type="OrthoDB" id="9768177at2"/>
<evidence type="ECO:0000256" key="1">
    <source>
        <dbReference type="ARBA" id="ARBA00004571"/>
    </source>
</evidence>
<dbReference type="Pfam" id="PF13715">
    <property type="entry name" value="CarbopepD_reg_2"/>
    <property type="match status" value="1"/>
</dbReference>
<proteinExistence type="inferred from homology"/>
<dbReference type="Gene3D" id="2.60.40.1120">
    <property type="entry name" value="Carboxypeptidase-like, regulatory domain"/>
    <property type="match status" value="1"/>
</dbReference>
<name>A0A1M7G807_9BACT</name>
<dbReference type="PROSITE" id="PS52016">
    <property type="entry name" value="TONB_DEPENDENT_REC_3"/>
    <property type="match status" value="1"/>
</dbReference>
<organism evidence="10 11">
    <name type="scientific">Chitinophaga jiangningensis</name>
    <dbReference type="NCBI Taxonomy" id="1419482"/>
    <lineage>
        <taxon>Bacteria</taxon>
        <taxon>Pseudomonadati</taxon>
        <taxon>Bacteroidota</taxon>
        <taxon>Chitinophagia</taxon>
        <taxon>Chitinophagales</taxon>
        <taxon>Chitinophagaceae</taxon>
        <taxon>Chitinophaga</taxon>
    </lineage>
</organism>
<dbReference type="RefSeq" id="WP_073083657.1">
    <property type="nucleotide sequence ID" value="NZ_FRBL01000006.1"/>
</dbReference>
<dbReference type="InterPro" id="IPR036942">
    <property type="entry name" value="Beta-barrel_TonB_sf"/>
</dbReference>
<evidence type="ECO:0000313" key="10">
    <source>
        <dbReference type="EMBL" id="SHM12423.1"/>
    </source>
</evidence>
<evidence type="ECO:0000313" key="11">
    <source>
        <dbReference type="Proteomes" id="UP000184420"/>
    </source>
</evidence>
<dbReference type="STRING" id="1419482.SAMN05444266_106441"/>
<evidence type="ECO:0000259" key="9">
    <source>
        <dbReference type="Pfam" id="PF07715"/>
    </source>
</evidence>
<dbReference type="Pfam" id="PF07715">
    <property type="entry name" value="Plug"/>
    <property type="match status" value="1"/>
</dbReference>
<keyword evidence="3 7" id="KW-1134">Transmembrane beta strand</keyword>
<keyword evidence="4 7" id="KW-0812">Transmembrane</keyword>
<comment type="subcellular location">
    <subcellularLocation>
        <location evidence="1 7">Cell outer membrane</location>
        <topology evidence="1 7">Multi-pass membrane protein</topology>
    </subcellularLocation>
</comment>